<keyword evidence="4" id="KW-1185">Reference proteome</keyword>
<evidence type="ECO:0000313" key="3">
    <source>
        <dbReference type="EMBL" id="CAJ0932804.1"/>
    </source>
</evidence>
<dbReference type="EMBL" id="CAUEEQ010008883">
    <property type="protein sequence ID" value="CAJ0932804.1"/>
    <property type="molecule type" value="Genomic_DNA"/>
</dbReference>
<comment type="caution">
    <text evidence="3">The sequence shown here is derived from an EMBL/GenBank/DDBJ whole genome shotgun (WGS) entry which is preliminary data.</text>
</comment>
<dbReference type="InterPro" id="IPR053891">
    <property type="entry name" value="Shisa_N"/>
</dbReference>
<evidence type="ECO:0000313" key="4">
    <source>
        <dbReference type="Proteomes" id="UP001176940"/>
    </source>
</evidence>
<proteinExistence type="predicted"/>
<keyword evidence="1" id="KW-0472">Membrane</keyword>
<feature type="domain" description="Shisa N-terminal" evidence="2">
    <location>
        <begin position="22"/>
        <end position="54"/>
    </location>
</feature>
<evidence type="ECO:0000256" key="1">
    <source>
        <dbReference type="SAM" id="Phobius"/>
    </source>
</evidence>
<organism evidence="3 4">
    <name type="scientific">Ranitomeya imitator</name>
    <name type="common">mimic poison frog</name>
    <dbReference type="NCBI Taxonomy" id="111125"/>
    <lineage>
        <taxon>Eukaryota</taxon>
        <taxon>Metazoa</taxon>
        <taxon>Chordata</taxon>
        <taxon>Craniata</taxon>
        <taxon>Vertebrata</taxon>
        <taxon>Euteleostomi</taxon>
        <taxon>Amphibia</taxon>
        <taxon>Batrachia</taxon>
        <taxon>Anura</taxon>
        <taxon>Neobatrachia</taxon>
        <taxon>Hyloidea</taxon>
        <taxon>Dendrobatidae</taxon>
        <taxon>Dendrobatinae</taxon>
        <taxon>Ranitomeya</taxon>
    </lineage>
</organism>
<name>A0ABN9L9N3_9NEOB</name>
<dbReference type="Pfam" id="PF13908">
    <property type="entry name" value="Shisa_N"/>
    <property type="match status" value="1"/>
</dbReference>
<accession>A0ABN9L9N3</accession>
<dbReference type="Proteomes" id="UP001176940">
    <property type="component" value="Unassembled WGS sequence"/>
</dbReference>
<feature type="transmembrane region" description="Helical" evidence="1">
    <location>
        <begin position="72"/>
        <end position="92"/>
    </location>
</feature>
<gene>
    <name evidence="3" type="ORF">RIMI_LOCUS5255029</name>
</gene>
<sequence length="109" mass="11655">MHQACLDVIFPTSDSEFYVRTEDCAPHVDENLRVVNSQTCILSSCGGTCVNRYCIIGGSLDQTQVLCILNNLYFIIGASIVVSLLVIASAIACCCKMCLLATATNVTGL</sequence>
<reference evidence="3" key="1">
    <citation type="submission" date="2023-07" db="EMBL/GenBank/DDBJ databases">
        <authorList>
            <person name="Stuckert A."/>
        </authorList>
    </citation>
    <scope>NUCLEOTIDE SEQUENCE</scope>
</reference>
<keyword evidence="1" id="KW-1133">Transmembrane helix</keyword>
<keyword evidence="1" id="KW-0812">Transmembrane</keyword>
<evidence type="ECO:0000259" key="2">
    <source>
        <dbReference type="Pfam" id="PF13908"/>
    </source>
</evidence>
<protein>
    <recommendedName>
        <fullName evidence="2">Shisa N-terminal domain-containing protein</fullName>
    </recommendedName>
</protein>